<feature type="region of interest" description="Disordered" evidence="1">
    <location>
        <begin position="134"/>
        <end position="189"/>
    </location>
</feature>
<feature type="compositionally biased region" description="Polar residues" evidence="1">
    <location>
        <begin position="136"/>
        <end position="152"/>
    </location>
</feature>
<name>A0A8H2XB82_9AGAM</name>
<evidence type="ECO:0000313" key="3">
    <source>
        <dbReference type="Proteomes" id="UP000663850"/>
    </source>
</evidence>
<proteinExistence type="predicted"/>
<evidence type="ECO:0000256" key="1">
    <source>
        <dbReference type="SAM" id="MobiDB-lite"/>
    </source>
</evidence>
<evidence type="ECO:0008006" key="4">
    <source>
        <dbReference type="Google" id="ProtNLM"/>
    </source>
</evidence>
<comment type="caution">
    <text evidence="2">The sequence shown here is derived from an EMBL/GenBank/DDBJ whole genome shotgun (WGS) entry which is preliminary data.</text>
</comment>
<dbReference type="AlphaFoldDB" id="A0A8H2XB82"/>
<dbReference type="PANTHER" id="PTHR41677:SF1">
    <property type="entry name" value="FE2OG DIOXYGENASE DOMAIN-CONTAINING PROTEIN"/>
    <property type="match status" value="1"/>
</dbReference>
<organism evidence="2 3">
    <name type="scientific">Rhizoctonia solani</name>
    <dbReference type="NCBI Taxonomy" id="456999"/>
    <lineage>
        <taxon>Eukaryota</taxon>
        <taxon>Fungi</taxon>
        <taxon>Dikarya</taxon>
        <taxon>Basidiomycota</taxon>
        <taxon>Agaricomycotina</taxon>
        <taxon>Agaricomycetes</taxon>
        <taxon>Cantharellales</taxon>
        <taxon>Ceratobasidiaceae</taxon>
        <taxon>Rhizoctonia</taxon>
    </lineage>
</organism>
<protein>
    <recommendedName>
        <fullName evidence="4">Fe2OG dioxygenase domain-containing protein</fullName>
    </recommendedName>
</protein>
<dbReference type="PANTHER" id="PTHR41677">
    <property type="entry name" value="YALI0B19030P"/>
    <property type="match status" value="1"/>
</dbReference>
<dbReference type="EMBL" id="CAJMWZ010000382">
    <property type="protein sequence ID" value="CAE6417928.1"/>
    <property type="molecule type" value="Genomic_DNA"/>
</dbReference>
<reference evidence="2" key="1">
    <citation type="submission" date="2021-01" db="EMBL/GenBank/DDBJ databases">
        <authorList>
            <person name="Kaushik A."/>
        </authorList>
    </citation>
    <scope>NUCLEOTIDE SEQUENCE</scope>
    <source>
        <strain evidence="2">Type strain: AG8-Rh-89/</strain>
    </source>
</reference>
<dbReference type="Proteomes" id="UP000663850">
    <property type="component" value="Unassembled WGS sequence"/>
</dbReference>
<evidence type="ECO:0000313" key="2">
    <source>
        <dbReference type="EMBL" id="CAE6417928.1"/>
    </source>
</evidence>
<gene>
    <name evidence="2" type="ORF">RDB_LOCUS7003</name>
</gene>
<sequence>MEELGKADQGLSPIGVTQPFPLLSEEGVLAIREELFSPHILDRCIYSTTHAPGQIRGISSRPGFAPFNEALWTHPETIRAVSEAVNMELVPIMPYELGHVNVQLTSGRDTFAKLGRKPLRAEAPVARPENLESKVAANSNSIPPLVPSTQSDTESEGEVSLRSPVSPDGKEPEPKIAGTTVPELLEPKPGQDVVGWHRDSYPWACIVMLSDATTMQGGETAVACADGTMKKLRGPRIGWAIMLQGLYVDHAALRVYGGQERVTMVTSYRAKDVMLPDDSILSPLRPMGHHNVMYYEWSTYRLDLLSERFKRQSEALKKKRGDGQGPWGEELVKKDEFKVWCKEQIKYLQVCAL</sequence>
<accession>A0A8H2XB82</accession>